<organism evidence="1 2">
    <name type="scientific">Aegilops tauschii subsp. strangulata</name>
    <name type="common">Goatgrass</name>
    <dbReference type="NCBI Taxonomy" id="200361"/>
    <lineage>
        <taxon>Eukaryota</taxon>
        <taxon>Viridiplantae</taxon>
        <taxon>Streptophyta</taxon>
        <taxon>Embryophyta</taxon>
        <taxon>Tracheophyta</taxon>
        <taxon>Spermatophyta</taxon>
        <taxon>Magnoliopsida</taxon>
        <taxon>Liliopsida</taxon>
        <taxon>Poales</taxon>
        <taxon>Poaceae</taxon>
        <taxon>BOP clade</taxon>
        <taxon>Pooideae</taxon>
        <taxon>Triticodae</taxon>
        <taxon>Triticeae</taxon>
        <taxon>Triticinae</taxon>
        <taxon>Aegilops</taxon>
    </lineage>
</organism>
<keyword evidence="2" id="KW-1185">Reference proteome</keyword>
<reference evidence="1" key="3">
    <citation type="submission" date="2019-03" db="UniProtKB">
        <authorList>
            <consortium name="EnsemblPlants"/>
        </authorList>
    </citation>
    <scope>IDENTIFICATION</scope>
</reference>
<sequence>KAARLRLSPALHLHRLAAVPRNLSTQSQSHITYIVLSRSYARPARAGSGNSSAAVRQKEMTKLYKIHSHAHIQALQARADELGHSNKSMLVNVVSLESVRIARESYALLRPLIKDSWIWACSRSWKTSRSWQACRWKSKSSSMMCYPSSWFRRPSWNGAPWKPSCSCRTQQLRS</sequence>
<name>A0A452XFV2_AEGTS</name>
<proteinExistence type="predicted"/>
<reference evidence="2" key="2">
    <citation type="journal article" date="2017" name="Nat. Plants">
        <title>The Aegilops tauschii genome reveals multiple impacts of transposons.</title>
        <authorList>
            <person name="Zhao G."/>
            <person name="Zou C."/>
            <person name="Li K."/>
            <person name="Wang K."/>
            <person name="Li T."/>
            <person name="Gao L."/>
            <person name="Zhang X."/>
            <person name="Wang H."/>
            <person name="Yang Z."/>
            <person name="Liu X."/>
            <person name="Jiang W."/>
            <person name="Mao L."/>
            <person name="Kong X."/>
            <person name="Jiao Y."/>
            <person name="Jia J."/>
        </authorList>
    </citation>
    <scope>NUCLEOTIDE SEQUENCE [LARGE SCALE GENOMIC DNA]</scope>
    <source>
        <strain evidence="2">cv. AL8/78</strain>
    </source>
</reference>
<dbReference type="Proteomes" id="UP000015105">
    <property type="component" value="Unassembled WGS sequence"/>
</dbReference>
<evidence type="ECO:0000313" key="2">
    <source>
        <dbReference type="Proteomes" id="UP000015105"/>
    </source>
</evidence>
<reference evidence="2" key="1">
    <citation type="journal article" date="2014" name="Science">
        <title>Ancient hybridizations among the ancestral genomes of bread wheat.</title>
        <authorList>
            <consortium name="International Wheat Genome Sequencing Consortium,"/>
            <person name="Marcussen T."/>
            <person name="Sandve S.R."/>
            <person name="Heier L."/>
            <person name="Spannagl M."/>
            <person name="Pfeifer M."/>
            <person name="Jakobsen K.S."/>
            <person name="Wulff B.B."/>
            <person name="Steuernagel B."/>
            <person name="Mayer K.F."/>
            <person name="Olsen O.A."/>
        </authorList>
    </citation>
    <scope>NUCLEOTIDE SEQUENCE [LARGE SCALE GENOMIC DNA]</scope>
    <source>
        <strain evidence="2">cv. AL8/78</strain>
    </source>
</reference>
<evidence type="ECO:0000313" key="1">
    <source>
        <dbReference type="EnsemblPlants" id="AET0Gv20129100.1"/>
    </source>
</evidence>
<dbReference type="Gramene" id="AET0Gv20129100.1">
    <property type="protein sequence ID" value="AET0Gv20129100.1"/>
    <property type="gene ID" value="AET0Gv20129100"/>
</dbReference>
<dbReference type="EnsemblPlants" id="AET0Gv20129100.1">
    <property type="protein sequence ID" value="AET0Gv20129100.1"/>
    <property type="gene ID" value="AET0Gv20129100"/>
</dbReference>
<accession>A0A452XFV2</accession>
<dbReference type="AlphaFoldDB" id="A0A452XFV2"/>
<protein>
    <submittedName>
        <fullName evidence="1">Uncharacterized protein</fullName>
    </submittedName>
</protein>